<keyword evidence="1" id="KW-0808">Transferase</keyword>
<dbReference type="RefSeq" id="WP_116957856.1">
    <property type="nucleotide sequence ID" value="NZ_QVLS01000002.1"/>
</dbReference>
<evidence type="ECO:0000313" key="1">
    <source>
        <dbReference type="EMBL" id="RFP81127.1"/>
    </source>
</evidence>
<name>A0A372EN77_9BURK</name>
<gene>
    <name evidence="1" type="ORF">DY262_04965</name>
</gene>
<dbReference type="SUPFAM" id="SSF53335">
    <property type="entry name" value="S-adenosyl-L-methionine-dependent methyltransferases"/>
    <property type="match status" value="1"/>
</dbReference>
<proteinExistence type="predicted"/>
<protein>
    <submittedName>
        <fullName evidence="1">Class I SAM-dependent methyltransferase</fullName>
    </submittedName>
</protein>
<dbReference type="Gene3D" id="3.40.50.150">
    <property type="entry name" value="Vaccinia Virus protein VP39"/>
    <property type="match status" value="1"/>
</dbReference>
<accession>A0A372EN77</accession>
<organism evidence="1 2">
    <name type="scientific">Hydrogenophaga borbori</name>
    <dbReference type="NCBI Taxonomy" id="2294117"/>
    <lineage>
        <taxon>Bacteria</taxon>
        <taxon>Pseudomonadati</taxon>
        <taxon>Pseudomonadota</taxon>
        <taxon>Betaproteobacteria</taxon>
        <taxon>Burkholderiales</taxon>
        <taxon>Comamonadaceae</taxon>
        <taxon>Hydrogenophaga</taxon>
    </lineage>
</organism>
<dbReference type="AlphaFoldDB" id="A0A372EN77"/>
<dbReference type="Proteomes" id="UP000261931">
    <property type="component" value="Unassembled WGS sequence"/>
</dbReference>
<evidence type="ECO:0000313" key="2">
    <source>
        <dbReference type="Proteomes" id="UP000261931"/>
    </source>
</evidence>
<dbReference type="GO" id="GO:0032259">
    <property type="term" value="P:methylation"/>
    <property type="evidence" value="ECO:0007669"/>
    <property type="project" value="UniProtKB-KW"/>
</dbReference>
<sequence>MSHAFVHELVDHASERFRAGGRFAYHYARGKLGYDTIFHDILRRGLLSGAPRVLDLGSGQGSLFSWLLAAQQLAARGRWPADWAPPPTPRALRGIELMDKDVDRAAQAFGATHPVVRIERGDMTRTELGRPDAITILDALHYVDHQRQSELLARIRAALPAGGVFLTRIGDASAGWRYQMGLNIDRVVTFARGHRLSRLYARPLAEWRAELESLGFEVDSRDMSGNKPLANVMLYCRVR</sequence>
<comment type="caution">
    <text evidence="1">The sequence shown here is derived from an EMBL/GenBank/DDBJ whole genome shotgun (WGS) entry which is preliminary data.</text>
</comment>
<dbReference type="Pfam" id="PF13489">
    <property type="entry name" value="Methyltransf_23"/>
    <property type="match status" value="1"/>
</dbReference>
<keyword evidence="2" id="KW-1185">Reference proteome</keyword>
<reference evidence="1 2" key="1">
    <citation type="submission" date="2018-08" db="EMBL/GenBank/DDBJ databases">
        <title>Hydrogenophaga sp. LA-38 isolated from sludge.</title>
        <authorList>
            <person name="Im W.-T."/>
        </authorList>
    </citation>
    <scope>NUCLEOTIDE SEQUENCE [LARGE SCALE GENOMIC DNA]</scope>
    <source>
        <strain evidence="1 2">LA-38</strain>
    </source>
</reference>
<keyword evidence="1" id="KW-0489">Methyltransferase</keyword>
<dbReference type="GO" id="GO:0008168">
    <property type="term" value="F:methyltransferase activity"/>
    <property type="evidence" value="ECO:0007669"/>
    <property type="project" value="UniProtKB-KW"/>
</dbReference>
<dbReference type="EMBL" id="QVLS01000002">
    <property type="protein sequence ID" value="RFP81127.1"/>
    <property type="molecule type" value="Genomic_DNA"/>
</dbReference>
<dbReference type="InterPro" id="IPR029063">
    <property type="entry name" value="SAM-dependent_MTases_sf"/>
</dbReference>
<dbReference type="CDD" id="cd02440">
    <property type="entry name" value="AdoMet_MTases"/>
    <property type="match status" value="1"/>
</dbReference>